<dbReference type="Proteomes" id="UP000800093">
    <property type="component" value="Unassembled WGS sequence"/>
</dbReference>
<evidence type="ECO:0000313" key="3">
    <source>
        <dbReference type="EMBL" id="KAF2258355.1"/>
    </source>
</evidence>
<dbReference type="Gene3D" id="2.170.270.10">
    <property type="entry name" value="SET domain"/>
    <property type="match status" value="1"/>
</dbReference>
<dbReference type="GO" id="GO:0003682">
    <property type="term" value="F:chromatin binding"/>
    <property type="evidence" value="ECO:0007669"/>
    <property type="project" value="InterPro"/>
</dbReference>
<dbReference type="CDD" id="cd08161">
    <property type="entry name" value="SET"/>
    <property type="match status" value="1"/>
</dbReference>
<dbReference type="EMBL" id="ML986768">
    <property type="protein sequence ID" value="KAF2258355.1"/>
    <property type="molecule type" value="Genomic_DNA"/>
</dbReference>
<reference evidence="4" key="1">
    <citation type="journal article" date="2020" name="Stud. Mycol.">
        <title>101 Dothideomycetes genomes: A test case for predicting lifestyles and emergence of pathogens.</title>
        <authorList>
            <person name="Haridas S."/>
            <person name="Albert R."/>
            <person name="Binder M."/>
            <person name="Bloem J."/>
            <person name="LaButti K."/>
            <person name="Salamov A."/>
            <person name="Andreopoulos B."/>
            <person name="Baker S."/>
            <person name="Barry K."/>
            <person name="Bills G."/>
            <person name="Bluhm B."/>
            <person name="Cannon C."/>
            <person name="Castanera R."/>
            <person name="Culley D."/>
            <person name="Daum C."/>
            <person name="Ezra D."/>
            <person name="Gonzalez J."/>
            <person name="Henrissat B."/>
            <person name="Kuo A."/>
            <person name="Liang C."/>
            <person name="Lipzen A."/>
            <person name="Lutzoni F."/>
            <person name="Magnuson J."/>
            <person name="Mondo S."/>
            <person name="Nolan M."/>
            <person name="Ohm R."/>
            <person name="Pangilinan J."/>
            <person name="Park H.-J."/>
            <person name="Ramirez L."/>
            <person name="Alfaro M."/>
            <person name="Sun H."/>
            <person name="Tritt A."/>
            <person name="Yoshinaga Y."/>
            <person name="Zwiers L.-H."/>
            <person name="Turgeon B."/>
            <person name="Goodwin S."/>
            <person name="Spatafora J."/>
            <person name="Crous P."/>
            <person name="Grigoriev I."/>
        </authorList>
    </citation>
    <scope>NUCLEOTIDE SEQUENCE [LARGE SCALE GENOMIC DNA]</scope>
    <source>
        <strain evidence="4">CBS 304.66</strain>
    </source>
</reference>
<dbReference type="InterPro" id="IPR001025">
    <property type="entry name" value="BAH_dom"/>
</dbReference>
<comment type="caution">
    <text evidence="3">The sequence shown here is derived from an EMBL/GenBank/DDBJ whole genome shotgun (WGS) entry which is preliminary data.</text>
</comment>
<dbReference type="PROSITE" id="PS51038">
    <property type="entry name" value="BAH"/>
    <property type="match status" value="1"/>
</dbReference>
<evidence type="ECO:0000313" key="4">
    <source>
        <dbReference type="Proteomes" id="UP000800093"/>
    </source>
</evidence>
<keyword evidence="4" id="KW-1185">Reference proteome</keyword>
<dbReference type="SUPFAM" id="SSF82199">
    <property type="entry name" value="SET domain"/>
    <property type="match status" value="1"/>
</dbReference>
<dbReference type="InterPro" id="IPR001214">
    <property type="entry name" value="SET_dom"/>
</dbReference>
<evidence type="ECO:0008006" key="5">
    <source>
        <dbReference type="Google" id="ProtNLM"/>
    </source>
</evidence>
<dbReference type="SMART" id="SM00317">
    <property type="entry name" value="SET"/>
    <property type="match status" value="1"/>
</dbReference>
<dbReference type="Pfam" id="PF00856">
    <property type="entry name" value="SET"/>
    <property type="match status" value="1"/>
</dbReference>
<feature type="domain" description="SET" evidence="1">
    <location>
        <begin position="41"/>
        <end position="148"/>
    </location>
</feature>
<dbReference type="AlphaFoldDB" id="A0A9P4K1B7"/>
<feature type="domain" description="BAH" evidence="2">
    <location>
        <begin position="158"/>
        <end position="252"/>
    </location>
</feature>
<organism evidence="3 4">
    <name type="scientific">Lojkania enalia</name>
    <dbReference type="NCBI Taxonomy" id="147567"/>
    <lineage>
        <taxon>Eukaryota</taxon>
        <taxon>Fungi</taxon>
        <taxon>Dikarya</taxon>
        <taxon>Ascomycota</taxon>
        <taxon>Pezizomycotina</taxon>
        <taxon>Dothideomycetes</taxon>
        <taxon>Pleosporomycetidae</taxon>
        <taxon>Pleosporales</taxon>
        <taxon>Pleosporales incertae sedis</taxon>
        <taxon>Lojkania</taxon>
    </lineage>
</organism>
<protein>
    <recommendedName>
        <fullName evidence="5">SET domain-containing protein</fullName>
    </recommendedName>
</protein>
<dbReference type="InterPro" id="IPR046341">
    <property type="entry name" value="SET_dom_sf"/>
</dbReference>
<sequence>MRIACTCQGPCTFSCECFRACISCSETCGCACKDLNSVKLPKTMVKASGIPSAGLGLFAREAISKGHLIGLMEGKVVRHYGLNSFEMFDLSQEHSLRCDKKGVYYINEQLDKHANACFRYIEGPSRREVAAFAKRDIEEGEEITAQYTSPDNQPCCVTTANIGDFVLVKPDPDDNELWVAQVVDKRDDEYDVNWLLQKQDLHYIPDRFGPNLRKQMRAGELLMTRGWPDSFTENYIVQKVFVRKGRPEEQII</sequence>
<proteinExistence type="predicted"/>
<dbReference type="OrthoDB" id="3795759at2759"/>
<gene>
    <name evidence="3" type="ORF">CC78DRAFT_621921</name>
</gene>
<name>A0A9P4K1B7_9PLEO</name>
<accession>A0A9P4K1B7</accession>
<dbReference type="PROSITE" id="PS50280">
    <property type="entry name" value="SET"/>
    <property type="match status" value="1"/>
</dbReference>
<evidence type="ECO:0000259" key="1">
    <source>
        <dbReference type="PROSITE" id="PS50280"/>
    </source>
</evidence>
<evidence type="ECO:0000259" key="2">
    <source>
        <dbReference type="PROSITE" id="PS51038"/>
    </source>
</evidence>